<dbReference type="EMBL" id="QRHA01000014">
    <property type="protein sequence ID" value="RDV24121.1"/>
    <property type="molecule type" value="Genomic_DNA"/>
</dbReference>
<dbReference type="PRINTS" id="PR00111">
    <property type="entry name" value="ABHYDROLASE"/>
</dbReference>
<dbReference type="InterPro" id="IPR029058">
    <property type="entry name" value="AB_hydrolase_fold"/>
</dbReference>
<dbReference type="PANTHER" id="PTHR43798:SF5">
    <property type="entry name" value="MONOACYLGLYCEROL LIPASE ABHD6"/>
    <property type="match status" value="1"/>
</dbReference>
<name>A0A3D8M3A4_9ALTE</name>
<dbReference type="GO" id="GO:0016020">
    <property type="term" value="C:membrane"/>
    <property type="evidence" value="ECO:0007669"/>
    <property type="project" value="TreeGrafter"/>
</dbReference>
<dbReference type="Proteomes" id="UP000256561">
    <property type="component" value="Unassembled WGS sequence"/>
</dbReference>
<accession>A0A3D8M3A4</accession>
<dbReference type="RefSeq" id="WP_115594370.1">
    <property type="nucleotide sequence ID" value="NZ_QRHA01000014.1"/>
</dbReference>
<organism evidence="2 3">
    <name type="scientific">Alteromonas aestuariivivens</name>
    <dbReference type="NCBI Taxonomy" id="1938339"/>
    <lineage>
        <taxon>Bacteria</taxon>
        <taxon>Pseudomonadati</taxon>
        <taxon>Pseudomonadota</taxon>
        <taxon>Gammaproteobacteria</taxon>
        <taxon>Alteromonadales</taxon>
        <taxon>Alteromonadaceae</taxon>
        <taxon>Alteromonas/Salinimonas group</taxon>
        <taxon>Alteromonas</taxon>
    </lineage>
</organism>
<feature type="domain" description="AB hydrolase-1" evidence="1">
    <location>
        <begin position="70"/>
        <end position="295"/>
    </location>
</feature>
<proteinExistence type="predicted"/>
<evidence type="ECO:0000259" key="1">
    <source>
        <dbReference type="Pfam" id="PF12697"/>
    </source>
</evidence>
<sequence>MWILITFITLLVAIYLYTYPAAGHLLVKTIQQCRMIRYDFRERGYRVNGIPIIVLENASHQVHDNRPLMIMLHDIASDKNVWLPLAIRLRERFHVVIPDLPGHGETGFTQQWDYTIKTQSQRLVALIWQLGYQQAHIVGNGMGADMAIYMAVYHASAVSSIVLMSPLGLETDALGTDLNRFMKVSSPKHYYRLYNTLMARPPWTPTIIKDAQAAEFIDNRLKMERICQDLQSSRSLISESQLAQLAPAVFILWGGQNKLVNYALAERWKDLTGAEIQVFHDLGHRLMVESPARTAYALCHFYSRINGFESIKMPARLEDFYKNLPL</sequence>
<dbReference type="SUPFAM" id="SSF53474">
    <property type="entry name" value="alpha/beta-Hydrolases"/>
    <property type="match status" value="1"/>
</dbReference>
<dbReference type="Pfam" id="PF12697">
    <property type="entry name" value="Abhydrolase_6"/>
    <property type="match status" value="1"/>
</dbReference>
<protein>
    <submittedName>
        <fullName evidence="2">Alpha/beta hydrolase</fullName>
    </submittedName>
</protein>
<dbReference type="GO" id="GO:0047372">
    <property type="term" value="F:monoacylglycerol lipase activity"/>
    <property type="evidence" value="ECO:0007669"/>
    <property type="project" value="TreeGrafter"/>
</dbReference>
<evidence type="ECO:0000313" key="3">
    <source>
        <dbReference type="Proteomes" id="UP000256561"/>
    </source>
</evidence>
<dbReference type="OrthoDB" id="9780765at2"/>
<dbReference type="PANTHER" id="PTHR43798">
    <property type="entry name" value="MONOACYLGLYCEROL LIPASE"/>
    <property type="match status" value="1"/>
</dbReference>
<keyword evidence="2" id="KW-0378">Hydrolase</keyword>
<gene>
    <name evidence="2" type="ORF">DXV75_15645</name>
</gene>
<dbReference type="Gene3D" id="3.40.50.1820">
    <property type="entry name" value="alpha/beta hydrolase"/>
    <property type="match status" value="1"/>
</dbReference>
<reference evidence="3" key="1">
    <citation type="submission" date="2018-08" db="EMBL/GenBank/DDBJ databases">
        <authorList>
            <person name="Zhang J."/>
            <person name="Du Z.-J."/>
        </authorList>
    </citation>
    <scope>NUCLEOTIDE SEQUENCE [LARGE SCALE GENOMIC DNA]</scope>
    <source>
        <strain evidence="3">KCTC 52655</strain>
    </source>
</reference>
<dbReference type="AlphaFoldDB" id="A0A3D8M3A4"/>
<comment type="caution">
    <text evidence="2">The sequence shown here is derived from an EMBL/GenBank/DDBJ whole genome shotgun (WGS) entry which is preliminary data.</text>
</comment>
<evidence type="ECO:0000313" key="2">
    <source>
        <dbReference type="EMBL" id="RDV24121.1"/>
    </source>
</evidence>
<dbReference type="InterPro" id="IPR050266">
    <property type="entry name" value="AB_hydrolase_sf"/>
</dbReference>
<keyword evidence="3" id="KW-1185">Reference proteome</keyword>
<dbReference type="GO" id="GO:0046464">
    <property type="term" value="P:acylglycerol catabolic process"/>
    <property type="evidence" value="ECO:0007669"/>
    <property type="project" value="TreeGrafter"/>
</dbReference>
<dbReference type="InterPro" id="IPR000073">
    <property type="entry name" value="AB_hydrolase_1"/>
</dbReference>